<name>A0A0K8J8I9_9FIRM</name>
<dbReference type="GO" id="GO:0006260">
    <property type="term" value="P:DNA replication"/>
    <property type="evidence" value="ECO:0007669"/>
    <property type="project" value="UniProtKB-KW"/>
</dbReference>
<protein>
    <submittedName>
        <fullName evidence="3">Uncharacterized protein</fullName>
    </submittedName>
</protein>
<proteinExistence type="inferred from homology"/>
<keyword evidence="4" id="KW-1185">Reference proteome</keyword>
<evidence type="ECO:0000256" key="1">
    <source>
        <dbReference type="ARBA" id="ARBA00008909"/>
    </source>
</evidence>
<evidence type="ECO:0000256" key="2">
    <source>
        <dbReference type="ARBA" id="ARBA00022705"/>
    </source>
</evidence>
<dbReference type="EMBL" id="LN879430">
    <property type="protein sequence ID" value="CUH93759.1"/>
    <property type="molecule type" value="Genomic_DNA"/>
</dbReference>
<dbReference type="KEGG" id="hsd:SD1D_2244"/>
<accession>A0A0K8J8I9</accession>
<dbReference type="InterPro" id="IPR000989">
    <property type="entry name" value="Rep"/>
</dbReference>
<dbReference type="AlphaFoldDB" id="A0A0K8J8I9"/>
<evidence type="ECO:0000313" key="3">
    <source>
        <dbReference type="EMBL" id="CUH93759.1"/>
    </source>
</evidence>
<reference evidence="4" key="1">
    <citation type="submission" date="2015-09" db="EMBL/GenBank/DDBJ databases">
        <authorList>
            <person name="Wibberg D."/>
        </authorList>
    </citation>
    <scope>NUCLEOTIDE SEQUENCE [LARGE SCALE GENOMIC DNA]</scope>
    <source>
        <strain evidence="4">SD1D</strain>
    </source>
</reference>
<gene>
    <name evidence="3" type="ORF">SD1D_2244</name>
</gene>
<sequence>MCSWRRSLKIFGQVSRVMDYVEENYNYKYIFLTLTVKNCYGEDLRDTLDLMTKAFNIMTRRKAFKQAVKGYFRSLEVTYDKDEFITDEMYLKKRDYYSKIGLKVGDKNPNFDKYHPHFHMILAVNDSYFTDTRYYLSQNNWTELWKSCLKVDYTPVVDIRRIKENKEKDFGKVVAETAKYTVKPEDFLIRDEEGNIKENLTDEVVRTLDRALHRKRLTAFGFIFKEVHKELNLDDTEEGDLINTDNEDLREDLTNIILRYQWNIGIKNYVLVEVIEDDIEK</sequence>
<keyword evidence="2" id="KW-0235">DNA replication</keyword>
<organism evidence="3 4">
    <name type="scientific">Herbinix luporum</name>
    <dbReference type="NCBI Taxonomy" id="1679721"/>
    <lineage>
        <taxon>Bacteria</taxon>
        <taxon>Bacillati</taxon>
        <taxon>Bacillota</taxon>
        <taxon>Clostridia</taxon>
        <taxon>Lachnospirales</taxon>
        <taxon>Lachnospiraceae</taxon>
        <taxon>Herbinix</taxon>
    </lineage>
</organism>
<evidence type="ECO:0000313" key="4">
    <source>
        <dbReference type="Proteomes" id="UP000196053"/>
    </source>
</evidence>
<dbReference type="Pfam" id="PF01446">
    <property type="entry name" value="Rep_1"/>
    <property type="match status" value="1"/>
</dbReference>
<comment type="similarity">
    <text evidence="1">Belongs to the Gram-positive plasmids replication protein type 1 family.</text>
</comment>
<dbReference type="GO" id="GO:0003677">
    <property type="term" value="F:DNA binding"/>
    <property type="evidence" value="ECO:0007669"/>
    <property type="project" value="InterPro"/>
</dbReference>
<dbReference type="Proteomes" id="UP000196053">
    <property type="component" value="Chromosome I"/>
</dbReference>